<comment type="caution">
    <text evidence="2">The sequence shown here is derived from an EMBL/GenBank/DDBJ whole genome shotgun (WGS) entry which is preliminary data.</text>
</comment>
<sequence>MQPLTIEWIQKAEGDLATAHRELRARTAPNYDAACFHAQQCAEKYLKALLQETEKPFGKTHNLSLLLDLLKERYPTLELIRPTLAILNAYSVEYRYPGESADKEVARKAVKLAEEAKLAVLGEMSKK</sequence>
<evidence type="ECO:0000259" key="1">
    <source>
        <dbReference type="PROSITE" id="PS50910"/>
    </source>
</evidence>
<evidence type="ECO:0000313" key="3">
    <source>
        <dbReference type="Proteomes" id="UP000811899"/>
    </source>
</evidence>
<dbReference type="PROSITE" id="PS50910">
    <property type="entry name" value="HEPN"/>
    <property type="match status" value="1"/>
</dbReference>
<dbReference type="Proteomes" id="UP000811899">
    <property type="component" value="Unassembled WGS sequence"/>
</dbReference>
<protein>
    <submittedName>
        <fullName evidence="2">HEPN domain-containing protein</fullName>
    </submittedName>
</protein>
<reference evidence="2 3" key="1">
    <citation type="submission" date="2021-05" db="EMBL/GenBank/DDBJ databases">
        <title>The draft genome of Geobacter pelophilus DSM 12255.</title>
        <authorList>
            <person name="Xu Z."/>
            <person name="Masuda Y."/>
            <person name="Itoh H."/>
            <person name="Senoo K."/>
        </authorList>
    </citation>
    <scope>NUCLEOTIDE SEQUENCE [LARGE SCALE GENOMIC DNA]</scope>
    <source>
        <strain evidence="2 3">DSM 12255</strain>
    </source>
</reference>
<gene>
    <name evidence="2" type="ORF">KI809_07370</name>
</gene>
<name>A0AAW4L7W6_9BACT</name>
<evidence type="ECO:0000313" key="2">
    <source>
        <dbReference type="EMBL" id="MBT0664119.1"/>
    </source>
</evidence>
<dbReference type="InterPro" id="IPR007842">
    <property type="entry name" value="HEPN_dom"/>
</dbReference>
<dbReference type="RefSeq" id="WP_214170884.1">
    <property type="nucleotide sequence ID" value="NZ_JAHCVJ010000002.1"/>
</dbReference>
<dbReference type="Pfam" id="PF05168">
    <property type="entry name" value="HEPN"/>
    <property type="match status" value="1"/>
</dbReference>
<accession>A0AAW4L7W6</accession>
<dbReference type="SUPFAM" id="SSF81593">
    <property type="entry name" value="Nucleotidyltransferase substrate binding subunit/domain"/>
    <property type="match status" value="1"/>
</dbReference>
<dbReference type="AlphaFoldDB" id="A0AAW4L7W6"/>
<keyword evidence="3" id="KW-1185">Reference proteome</keyword>
<dbReference type="EMBL" id="JAHCVJ010000002">
    <property type="protein sequence ID" value="MBT0664119.1"/>
    <property type="molecule type" value="Genomic_DNA"/>
</dbReference>
<dbReference type="SMART" id="SM00748">
    <property type="entry name" value="HEPN"/>
    <property type="match status" value="1"/>
</dbReference>
<proteinExistence type="predicted"/>
<dbReference type="Gene3D" id="1.20.120.330">
    <property type="entry name" value="Nucleotidyltransferases domain 2"/>
    <property type="match status" value="1"/>
</dbReference>
<organism evidence="2 3">
    <name type="scientific">Geoanaerobacter pelophilus</name>
    <dbReference type="NCBI Taxonomy" id="60036"/>
    <lineage>
        <taxon>Bacteria</taxon>
        <taxon>Pseudomonadati</taxon>
        <taxon>Thermodesulfobacteriota</taxon>
        <taxon>Desulfuromonadia</taxon>
        <taxon>Geobacterales</taxon>
        <taxon>Geobacteraceae</taxon>
        <taxon>Geoanaerobacter</taxon>
    </lineage>
</organism>
<feature type="domain" description="HEPN" evidence="1">
    <location>
        <begin position="12"/>
        <end position="116"/>
    </location>
</feature>